<dbReference type="Pfam" id="PF01656">
    <property type="entry name" value="CbiA"/>
    <property type="match status" value="1"/>
</dbReference>
<dbReference type="PANTHER" id="PTHR43063">
    <property type="entry name" value="4FE-4S CLUSTER CONTAINING PARA FAMILY ATPASE PROTEIN"/>
    <property type="match status" value="1"/>
</dbReference>
<comment type="caution">
    <text evidence="2">The sequence shown here is derived from an EMBL/GenBank/DDBJ whole genome shotgun (WGS) entry which is preliminary data.</text>
</comment>
<sequence>MIISVASGKGGTGKTTVAVNLALSIKNAQFLDCDVEEPNAHIFLKPAIKSKYKIGVPVPKINKEKCNFCGKCQ</sequence>
<proteinExistence type="predicted"/>
<accession>X1N6S0</accession>
<feature type="domain" description="4Fe-4S ferredoxin-type" evidence="1">
    <location>
        <begin position="57"/>
        <end position="73"/>
    </location>
</feature>
<dbReference type="Gene3D" id="3.40.50.300">
    <property type="entry name" value="P-loop containing nucleotide triphosphate hydrolases"/>
    <property type="match status" value="1"/>
</dbReference>
<organism evidence="2">
    <name type="scientific">marine sediment metagenome</name>
    <dbReference type="NCBI Taxonomy" id="412755"/>
    <lineage>
        <taxon>unclassified sequences</taxon>
        <taxon>metagenomes</taxon>
        <taxon>ecological metagenomes</taxon>
    </lineage>
</organism>
<dbReference type="InterPro" id="IPR002586">
    <property type="entry name" value="CobQ/CobB/MinD/ParA_Nub-bd_dom"/>
</dbReference>
<dbReference type="PROSITE" id="PS51379">
    <property type="entry name" value="4FE4S_FER_2"/>
    <property type="match status" value="1"/>
</dbReference>
<name>X1N6S0_9ZZZZ</name>
<protein>
    <recommendedName>
        <fullName evidence="1">4Fe-4S ferredoxin-type domain-containing protein</fullName>
    </recommendedName>
</protein>
<dbReference type="AlphaFoldDB" id="X1N6S0"/>
<evidence type="ECO:0000313" key="2">
    <source>
        <dbReference type="EMBL" id="GAI22520.1"/>
    </source>
</evidence>
<dbReference type="EMBL" id="BARV01022658">
    <property type="protein sequence ID" value="GAI22520.1"/>
    <property type="molecule type" value="Genomic_DNA"/>
</dbReference>
<dbReference type="InterPro" id="IPR027417">
    <property type="entry name" value="P-loop_NTPase"/>
</dbReference>
<reference evidence="2" key="1">
    <citation type="journal article" date="2014" name="Front. Microbiol.">
        <title>High frequency of phylogenetically diverse reductive dehalogenase-homologous genes in deep subseafloor sedimentary metagenomes.</title>
        <authorList>
            <person name="Kawai M."/>
            <person name="Futagami T."/>
            <person name="Toyoda A."/>
            <person name="Takaki Y."/>
            <person name="Nishi S."/>
            <person name="Hori S."/>
            <person name="Arai W."/>
            <person name="Tsubouchi T."/>
            <person name="Morono Y."/>
            <person name="Uchiyama I."/>
            <person name="Ito T."/>
            <person name="Fujiyama A."/>
            <person name="Inagaki F."/>
            <person name="Takami H."/>
        </authorList>
    </citation>
    <scope>NUCLEOTIDE SEQUENCE</scope>
    <source>
        <strain evidence="2">Expedition CK06-06</strain>
    </source>
</reference>
<evidence type="ECO:0000259" key="1">
    <source>
        <dbReference type="PROSITE" id="PS51379"/>
    </source>
</evidence>
<dbReference type="InterPro" id="IPR017896">
    <property type="entry name" value="4Fe4S_Fe-S-bd"/>
</dbReference>
<dbReference type="PANTHER" id="PTHR43063:SF1">
    <property type="entry name" value="4FE-4S CLUSTER CONTAINING PARA FAMILY ATPASE PROTEIN"/>
    <property type="match status" value="1"/>
</dbReference>
<gene>
    <name evidence="2" type="ORF">S06H3_37309</name>
</gene>
<feature type="non-terminal residue" evidence="2">
    <location>
        <position position="73"/>
    </location>
</feature>
<dbReference type="SUPFAM" id="SSF52540">
    <property type="entry name" value="P-loop containing nucleoside triphosphate hydrolases"/>
    <property type="match status" value="1"/>
</dbReference>